<comment type="subcellular location">
    <subcellularLocation>
        <location evidence="1">Cell membrane</location>
        <topology evidence="1">Multi-pass membrane protein</topology>
    </subcellularLocation>
</comment>
<evidence type="ECO:0000256" key="1">
    <source>
        <dbReference type="ARBA" id="ARBA00004651"/>
    </source>
</evidence>
<feature type="transmembrane region" description="Helical" evidence="5">
    <location>
        <begin position="145"/>
        <end position="168"/>
    </location>
</feature>
<organism evidence="7 8">
    <name type="scientific">Leifsonia kafniensis</name>
    <dbReference type="NCBI Taxonomy" id="475957"/>
    <lineage>
        <taxon>Bacteria</taxon>
        <taxon>Bacillati</taxon>
        <taxon>Actinomycetota</taxon>
        <taxon>Actinomycetes</taxon>
        <taxon>Micrococcales</taxon>
        <taxon>Microbacteriaceae</taxon>
        <taxon>Leifsonia</taxon>
    </lineage>
</organism>
<proteinExistence type="predicted"/>
<feature type="transmembrane region" description="Helical" evidence="5">
    <location>
        <begin position="354"/>
        <end position="371"/>
    </location>
</feature>
<evidence type="ECO:0000256" key="4">
    <source>
        <dbReference type="ARBA" id="ARBA00023136"/>
    </source>
</evidence>
<feature type="transmembrane region" description="Helical" evidence="5">
    <location>
        <begin position="50"/>
        <end position="73"/>
    </location>
</feature>
<keyword evidence="8" id="KW-1185">Reference proteome</keyword>
<feature type="transmembrane region" description="Helical" evidence="5">
    <location>
        <begin position="180"/>
        <end position="201"/>
    </location>
</feature>
<keyword evidence="4 5" id="KW-0472">Membrane</keyword>
<feature type="transmembrane region" description="Helical" evidence="5">
    <location>
        <begin position="260"/>
        <end position="285"/>
    </location>
</feature>
<gene>
    <name evidence="7" type="ORF">GCM10022381_01200</name>
</gene>
<dbReference type="InterPro" id="IPR036259">
    <property type="entry name" value="MFS_trans_sf"/>
</dbReference>
<accession>A0ABP7JZP3</accession>
<feature type="transmembrane region" description="Helical" evidence="5">
    <location>
        <begin position="297"/>
        <end position="318"/>
    </location>
</feature>
<keyword evidence="3 5" id="KW-1133">Transmembrane helix</keyword>
<evidence type="ECO:0000256" key="3">
    <source>
        <dbReference type="ARBA" id="ARBA00022989"/>
    </source>
</evidence>
<dbReference type="PANTHER" id="PTHR23528">
    <property type="match status" value="1"/>
</dbReference>
<dbReference type="InterPro" id="IPR020846">
    <property type="entry name" value="MFS_dom"/>
</dbReference>
<protein>
    <submittedName>
        <fullName evidence="7">MFS transporter</fullName>
    </submittedName>
</protein>
<evidence type="ECO:0000313" key="8">
    <source>
        <dbReference type="Proteomes" id="UP001501803"/>
    </source>
</evidence>
<dbReference type="RefSeq" id="WP_345061258.1">
    <property type="nucleotide sequence ID" value="NZ_BAABCN010000002.1"/>
</dbReference>
<evidence type="ECO:0000256" key="5">
    <source>
        <dbReference type="SAM" id="Phobius"/>
    </source>
</evidence>
<dbReference type="SUPFAM" id="SSF103473">
    <property type="entry name" value="MFS general substrate transporter"/>
    <property type="match status" value="1"/>
</dbReference>
<evidence type="ECO:0000313" key="7">
    <source>
        <dbReference type="EMBL" id="GAA3860509.1"/>
    </source>
</evidence>
<feature type="transmembrane region" description="Helical" evidence="5">
    <location>
        <begin position="330"/>
        <end position="348"/>
    </location>
</feature>
<feature type="transmembrane region" description="Helical" evidence="5">
    <location>
        <begin position="121"/>
        <end position="139"/>
    </location>
</feature>
<feature type="transmembrane region" description="Helical" evidence="5">
    <location>
        <begin position="85"/>
        <end position="109"/>
    </location>
</feature>
<dbReference type="Pfam" id="PF07690">
    <property type="entry name" value="MFS_1"/>
    <property type="match status" value="1"/>
</dbReference>
<feature type="transmembrane region" description="Helical" evidence="5">
    <location>
        <begin position="422"/>
        <end position="443"/>
    </location>
</feature>
<dbReference type="InterPro" id="IPR011701">
    <property type="entry name" value="MFS"/>
</dbReference>
<dbReference type="Gene3D" id="1.20.1250.20">
    <property type="entry name" value="MFS general substrate transporter like domains"/>
    <property type="match status" value="2"/>
</dbReference>
<keyword evidence="2 5" id="KW-0812">Transmembrane</keyword>
<dbReference type="EMBL" id="BAABCN010000002">
    <property type="protein sequence ID" value="GAA3860509.1"/>
    <property type="molecule type" value="Genomic_DNA"/>
</dbReference>
<evidence type="ECO:0000256" key="2">
    <source>
        <dbReference type="ARBA" id="ARBA00022692"/>
    </source>
</evidence>
<reference evidence="8" key="1">
    <citation type="journal article" date="2019" name="Int. J. Syst. Evol. Microbiol.">
        <title>The Global Catalogue of Microorganisms (GCM) 10K type strain sequencing project: providing services to taxonomists for standard genome sequencing and annotation.</title>
        <authorList>
            <consortium name="The Broad Institute Genomics Platform"/>
            <consortium name="The Broad Institute Genome Sequencing Center for Infectious Disease"/>
            <person name="Wu L."/>
            <person name="Ma J."/>
        </authorList>
    </citation>
    <scope>NUCLEOTIDE SEQUENCE [LARGE SCALE GENOMIC DNA]</scope>
    <source>
        <strain evidence="8">JCM 17021</strain>
    </source>
</reference>
<feature type="domain" description="Major facilitator superfamily (MFS) profile" evidence="6">
    <location>
        <begin position="48"/>
        <end position="446"/>
    </location>
</feature>
<dbReference type="Proteomes" id="UP001501803">
    <property type="component" value="Unassembled WGS sequence"/>
</dbReference>
<comment type="caution">
    <text evidence="7">The sequence shown here is derived from an EMBL/GenBank/DDBJ whole genome shotgun (WGS) entry which is preliminary data.</text>
</comment>
<feature type="transmembrane region" description="Helical" evidence="5">
    <location>
        <begin position="391"/>
        <end position="416"/>
    </location>
</feature>
<evidence type="ECO:0000259" key="6">
    <source>
        <dbReference type="PROSITE" id="PS50850"/>
    </source>
</evidence>
<name>A0ABP7JZP3_9MICO</name>
<sequence>MAATPRDSLGNESPLPFTPTAALEQEAEFIGSGHAAPAADGPNLSKRYQFLIYLAQFMLYIAVVVPGAFSLAIRVEQIAPEAKDAILPLAVGIPGLLSIIVIPLVGVWSDRTRSRFGRRRPWLIGGALISIVGTAMIGLTDSVEMLILGWAIAMIGYSAAGNLITIHLGDILPEEQRGKVMGTLGAINQIAPLVGIVIAGAVVSSPIALFLIPGALAMLGLLAFGLNMKDPQVTEVSKTSGIKAVLSGFWFNPRRYPNIAWVWISKAFIFLALSFSTIYGVYLIASRLGLDPAGVGGLIATAGLVSTVAGIGGAIGSGVLSDRLKTRKPFLIVSALLIGVGLIITGTTASVPQYLIGSIVTSFAIGIYGAVDQALALDVLPREENENGRFLAILALGTSIPQAVGPLVAGGILIAFGGDYLGVYLVGAAATVLAAIAIIPITVGRRATLSTTSTRSID</sequence>
<feature type="transmembrane region" description="Helical" evidence="5">
    <location>
        <begin position="207"/>
        <end position="228"/>
    </location>
</feature>
<dbReference type="PANTHER" id="PTHR23528:SF1">
    <property type="entry name" value="MAJOR FACILITATOR SUPERFAMILY (MFS) PROFILE DOMAIN-CONTAINING PROTEIN"/>
    <property type="match status" value="1"/>
</dbReference>
<dbReference type="PROSITE" id="PS50850">
    <property type="entry name" value="MFS"/>
    <property type="match status" value="1"/>
</dbReference>